<dbReference type="GO" id="GO:1902201">
    <property type="term" value="P:negative regulation of bacterial-type flagellum-dependent cell motility"/>
    <property type="evidence" value="ECO:0007669"/>
    <property type="project" value="TreeGrafter"/>
</dbReference>
<protein>
    <recommendedName>
        <fullName evidence="1">diguanylate cyclase</fullName>
        <ecNumber evidence="1">2.7.7.65</ecNumber>
    </recommendedName>
</protein>
<dbReference type="InterPro" id="IPR029787">
    <property type="entry name" value="Nucleotide_cyclase"/>
</dbReference>
<proteinExistence type="predicted"/>
<dbReference type="Gene3D" id="3.30.70.270">
    <property type="match status" value="1"/>
</dbReference>
<evidence type="ECO:0000313" key="4">
    <source>
        <dbReference type="EMBL" id="SHG39412.1"/>
    </source>
</evidence>
<dbReference type="GO" id="GO:0005886">
    <property type="term" value="C:plasma membrane"/>
    <property type="evidence" value="ECO:0007669"/>
    <property type="project" value="TreeGrafter"/>
</dbReference>
<sequence>MPDPRIASPLQQHSPDLDRPTRRMTIAAEDELAAVPVEQRALVVRLSQEVAALRAALDLSRHRIATLEVEAAVDPVSGLLNRRTFDREVEKAAAFRNRYQTPAVGVLIAIDGLAAVAERHGQQVANRVLGTIGVRLKGVMRSCDVAARIDPYQFALVLWNAAAVDCQPRLDALRAAVGGMDRLLEGRVAAVSARIAAAQIQPDETPDGLITRIETLLGARRRAPRG</sequence>
<gene>
    <name evidence="4" type="ORF">SAMN02745157_4201</name>
</gene>
<dbReference type="OrthoDB" id="9812260at2"/>
<accession>A0A1M5JFR0</accession>
<evidence type="ECO:0000256" key="2">
    <source>
        <dbReference type="ARBA" id="ARBA00034247"/>
    </source>
</evidence>
<evidence type="ECO:0000256" key="1">
    <source>
        <dbReference type="ARBA" id="ARBA00012528"/>
    </source>
</evidence>
<dbReference type="STRING" id="1122133.SAMN02745157_4201"/>
<dbReference type="Proteomes" id="UP000184485">
    <property type="component" value="Unassembled WGS sequence"/>
</dbReference>
<evidence type="ECO:0000259" key="3">
    <source>
        <dbReference type="PROSITE" id="PS50887"/>
    </source>
</evidence>
<dbReference type="InterPro" id="IPR043128">
    <property type="entry name" value="Rev_trsase/Diguanyl_cyclase"/>
</dbReference>
<dbReference type="PANTHER" id="PTHR45138:SF9">
    <property type="entry name" value="DIGUANYLATE CYCLASE DGCM-RELATED"/>
    <property type="match status" value="1"/>
</dbReference>
<dbReference type="PROSITE" id="PS50887">
    <property type="entry name" value="GGDEF"/>
    <property type="match status" value="1"/>
</dbReference>
<dbReference type="SMART" id="SM00267">
    <property type="entry name" value="GGDEF"/>
    <property type="match status" value="1"/>
</dbReference>
<comment type="catalytic activity">
    <reaction evidence="2">
        <text>2 GTP = 3',3'-c-di-GMP + 2 diphosphate</text>
        <dbReference type="Rhea" id="RHEA:24898"/>
        <dbReference type="ChEBI" id="CHEBI:33019"/>
        <dbReference type="ChEBI" id="CHEBI:37565"/>
        <dbReference type="ChEBI" id="CHEBI:58805"/>
        <dbReference type="EC" id="2.7.7.65"/>
    </reaction>
</comment>
<dbReference type="AlphaFoldDB" id="A0A1M5JFR0"/>
<dbReference type="PANTHER" id="PTHR45138">
    <property type="entry name" value="REGULATORY COMPONENTS OF SENSORY TRANSDUCTION SYSTEM"/>
    <property type="match status" value="1"/>
</dbReference>
<dbReference type="InterPro" id="IPR000160">
    <property type="entry name" value="GGDEF_dom"/>
</dbReference>
<dbReference type="InterPro" id="IPR050469">
    <property type="entry name" value="Diguanylate_Cyclase"/>
</dbReference>
<name>A0A1M5JFR0_9HYPH</name>
<dbReference type="EMBL" id="FQUP01000004">
    <property type="protein sequence ID" value="SHG39412.1"/>
    <property type="molecule type" value="Genomic_DNA"/>
</dbReference>
<dbReference type="RefSeq" id="WP_073056764.1">
    <property type="nucleotide sequence ID" value="NZ_FQUP01000004.1"/>
</dbReference>
<evidence type="ECO:0000313" key="5">
    <source>
        <dbReference type="Proteomes" id="UP000184485"/>
    </source>
</evidence>
<dbReference type="GO" id="GO:0052621">
    <property type="term" value="F:diguanylate cyclase activity"/>
    <property type="evidence" value="ECO:0007669"/>
    <property type="project" value="UniProtKB-EC"/>
</dbReference>
<dbReference type="Pfam" id="PF00990">
    <property type="entry name" value="GGDEF"/>
    <property type="match status" value="1"/>
</dbReference>
<dbReference type="GO" id="GO:0043709">
    <property type="term" value="P:cell adhesion involved in single-species biofilm formation"/>
    <property type="evidence" value="ECO:0007669"/>
    <property type="project" value="TreeGrafter"/>
</dbReference>
<dbReference type="NCBIfam" id="TIGR00254">
    <property type="entry name" value="GGDEF"/>
    <property type="match status" value="1"/>
</dbReference>
<feature type="domain" description="GGDEF" evidence="3">
    <location>
        <begin position="101"/>
        <end position="226"/>
    </location>
</feature>
<dbReference type="SUPFAM" id="SSF55073">
    <property type="entry name" value="Nucleotide cyclase"/>
    <property type="match status" value="1"/>
</dbReference>
<reference evidence="4 5" key="1">
    <citation type="submission" date="2016-11" db="EMBL/GenBank/DDBJ databases">
        <authorList>
            <person name="Jaros S."/>
            <person name="Januszkiewicz K."/>
            <person name="Wedrychowicz H."/>
        </authorList>
    </citation>
    <scope>NUCLEOTIDE SEQUENCE [LARGE SCALE GENOMIC DNA]</scope>
    <source>
        <strain evidence="4 5">DSM 19436</strain>
    </source>
</reference>
<organism evidence="4 5">
    <name type="scientific">Kaistia soli DSM 19436</name>
    <dbReference type="NCBI Taxonomy" id="1122133"/>
    <lineage>
        <taxon>Bacteria</taxon>
        <taxon>Pseudomonadati</taxon>
        <taxon>Pseudomonadota</taxon>
        <taxon>Alphaproteobacteria</taxon>
        <taxon>Hyphomicrobiales</taxon>
        <taxon>Kaistiaceae</taxon>
        <taxon>Kaistia</taxon>
    </lineage>
</organism>
<dbReference type="EC" id="2.7.7.65" evidence="1"/>
<keyword evidence="5" id="KW-1185">Reference proteome</keyword>